<dbReference type="Proteomes" id="UP000737113">
    <property type="component" value="Unassembled WGS sequence"/>
</dbReference>
<dbReference type="Pfam" id="PF13749">
    <property type="entry name" value="HATPase_c_4"/>
    <property type="match status" value="1"/>
</dbReference>
<protein>
    <submittedName>
        <fullName evidence="2">ATP-dependent DNA helicase RecG</fullName>
    </submittedName>
</protein>
<dbReference type="EMBL" id="JAAXYH010000010">
    <property type="protein sequence ID" value="NMH66175.1"/>
    <property type="molecule type" value="Genomic_DNA"/>
</dbReference>
<dbReference type="InterPro" id="IPR038461">
    <property type="entry name" value="Schlafen_AlbA_2_dom_sf"/>
</dbReference>
<keyword evidence="2" id="KW-0547">Nucleotide-binding</keyword>
<dbReference type="InterPro" id="IPR038475">
    <property type="entry name" value="RecG_C_sf"/>
</dbReference>
<proteinExistence type="predicted"/>
<keyword evidence="3" id="KW-1185">Reference proteome</keyword>
<evidence type="ECO:0000313" key="2">
    <source>
        <dbReference type="EMBL" id="NMH66175.1"/>
    </source>
</evidence>
<dbReference type="GO" id="GO:0004386">
    <property type="term" value="F:helicase activity"/>
    <property type="evidence" value="ECO:0007669"/>
    <property type="project" value="UniProtKB-KW"/>
</dbReference>
<dbReference type="Gene3D" id="3.30.565.60">
    <property type="match status" value="1"/>
</dbReference>
<evidence type="ECO:0000313" key="3">
    <source>
        <dbReference type="Proteomes" id="UP000737113"/>
    </source>
</evidence>
<dbReference type="PANTHER" id="PTHR30595">
    <property type="entry name" value="GLPR-RELATED TRANSCRIPTIONAL REPRESSOR"/>
    <property type="match status" value="1"/>
</dbReference>
<keyword evidence="2" id="KW-0378">Hydrolase</keyword>
<gene>
    <name evidence="2" type="ORF">HC757_13500</name>
</gene>
<keyword evidence="2" id="KW-0067">ATP-binding</keyword>
<accession>A0A972FU14</accession>
<dbReference type="Gene3D" id="3.30.950.30">
    <property type="entry name" value="Schlafen, AAA domain"/>
    <property type="match status" value="1"/>
</dbReference>
<dbReference type="Pfam" id="PF04326">
    <property type="entry name" value="SLFN_AlbA_2"/>
    <property type="match status" value="1"/>
</dbReference>
<organism evidence="2 3">
    <name type="scientific">Shewanella salipaludis</name>
    <dbReference type="NCBI Taxonomy" id="2723052"/>
    <lineage>
        <taxon>Bacteria</taxon>
        <taxon>Pseudomonadati</taxon>
        <taxon>Pseudomonadota</taxon>
        <taxon>Gammaproteobacteria</taxon>
        <taxon>Alteromonadales</taxon>
        <taxon>Shewanellaceae</taxon>
        <taxon>Shewanella</taxon>
    </lineage>
</organism>
<feature type="domain" description="Schlafen AlbA-2" evidence="1">
    <location>
        <begin position="23"/>
        <end position="134"/>
    </location>
</feature>
<dbReference type="RefSeq" id="WP_169564903.1">
    <property type="nucleotide sequence ID" value="NZ_JAAXYH010000010.1"/>
</dbReference>
<reference evidence="2" key="1">
    <citation type="submission" date="2020-04" db="EMBL/GenBank/DDBJ databases">
        <title>Description of Shewanella salipaludis sp. nov., isolated from a salt marsh.</title>
        <authorList>
            <person name="Park S."/>
            <person name="Yoon J.-H."/>
        </authorList>
    </citation>
    <scope>NUCLEOTIDE SEQUENCE</scope>
    <source>
        <strain evidence="2">SHSM-M6</strain>
    </source>
</reference>
<comment type="caution">
    <text evidence="2">The sequence shown here is derived from an EMBL/GenBank/DDBJ whole genome shotgun (WGS) entry which is preliminary data.</text>
</comment>
<evidence type="ECO:0000259" key="1">
    <source>
        <dbReference type="Pfam" id="PF04326"/>
    </source>
</evidence>
<dbReference type="InterPro" id="IPR007421">
    <property type="entry name" value="Schlafen_AlbA_2_dom"/>
</dbReference>
<dbReference type="AlphaFoldDB" id="A0A972FU14"/>
<keyword evidence="2" id="KW-0347">Helicase</keyword>
<dbReference type="PANTHER" id="PTHR30595:SF6">
    <property type="entry name" value="SCHLAFEN ALBA-2 DOMAIN-CONTAINING PROTEIN"/>
    <property type="match status" value="1"/>
</dbReference>
<sequence length="607" mass="68925">MFQTYELNNEQAERIRNIGESFLVDVKSKEIRPSKLSETVSAFANAGGGDLYIGITENNDNSRGWVGYDSVEEANDLIHALVQAHPFANHISFEFLSSLGYQGFVLHITVSKVKEIVKSTKGEVFVRTNAGKIKIITGEQMKRLELDKGISTFEDELVKINVESIENSLSIIRFMVNVVPNSEPFTYLKNQQLIESEKAKVAGILLFCDEPAVYIPKRCSVKIMRYKTKDEMGREFLNEIPHTIEGDAYTLIFEAVLKTKKLIEGIKKLGNKGLEEIKYPHDTLHEIITNAILHRDYSIVSDVQIRIFDNRVEVESPGKLPGHVTIQNILDTQSARNPRLVRLINKFPNPPNQDVGEGLDTAFRAMKDLRLMAPKIEEKDNSVLVSIFHQPLASPEELVLEYLKEHDEITNKIARDLTGIKSENGMKNVFLKLKSRSIIEPTPGKKGSLSSWRKTQENIIEKYKVINGRLTNVDNAINSIKPDELESYKVSNTEYIPLIFIGLVIRAILGYSESTGAELTFVINRYLVDEHNQKFANNVSRALRNEKIMIQEWISYKTLNSLSNKKSFSLSEGWDSHWVTIFNTEIPNEIVSLINEINTKKQIDLIV</sequence>
<name>A0A972FU14_9GAMM</name>